<accession>A0ABR7J2Y7</accession>
<dbReference type="PANTHER" id="PTHR30492">
    <property type="entry name" value="METHYLGLYOXAL SYNTHASE"/>
    <property type="match status" value="1"/>
</dbReference>
<keyword evidence="3" id="KW-1185">Reference proteome</keyword>
<feature type="domain" description="DAGKc" evidence="1">
    <location>
        <begin position="1"/>
        <end position="130"/>
    </location>
</feature>
<dbReference type="SMART" id="SM00046">
    <property type="entry name" value="DAGKc"/>
    <property type="match status" value="1"/>
</dbReference>
<dbReference type="PROSITE" id="PS50146">
    <property type="entry name" value="DAGK"/>
    <property type="match status" value="1"/>
</dbReference>
<dbReference type="Gene3D" id="3.40.50.10330">
    <property type="entry name" value="Probable inorganic polyphosphate/atp-NAD kinase, domain 1"/>
    <property type="match status" value="1"/>
</dbReference>
<evidence type="ECO:0000313" key="2">
    <source>
        <dbReference type="EMBL" id="MBC5839930.1"/>
    </source>
</evidence>
<dbReference type="Pfam" id="PF00781">
    <property type="entry name" value="DAGK_cat"/>
    <property type="match status" value="1"/>
</dbReference>
<dbReference type="Proteomes" id="UP000629963">
    <property type="component" value="Unassembled WGS sequence"/>
</dbReference>
<dbReference type="InterPro" id="IPR004363">
    <property type="entry name" value="Methylgl_synth"/>
</dbReference>
<organism evidence="2 3">
    <name type="scientific">Flavobacterium kayseriense</name>
    <dbReference type="NCBI Taxonomy" id="2764714"/>
    <lineage>
        <taxon>Bacteria</taxon>
        <taxon>Pseudomonadati</taxon>
        <taxon>Bacteroidota</taxon>
        <taxon>Flavobacteriia</taxon>
        <taxon>Flavobacteriales</taxon>
        <taxon>Flavobacteriaceae</taxon>
        <taxon>Flavobacterium</taxon>
    </lineage>
</organism>
<dbReference type="InterPro" id="IPR017438">
    <property type="entry name" value="ATP-NAD_kinase_N"/>
</dbReference>
<dbReference type="Gene3D" id="2.60.200.40">
    <property type="match status" value="1"/>
</dbReference>
<dbReference type="GO" id="GO:0016301">
    <property type="term" value="F:kinase activity"/>
    <property type="evidence" value="ECO:0007669"/>
    <property type="project" value="UniProtKB-KW"/>
</dbReference>
<sequence length="289" mass="31461">MKKNVMMIVNPVSGAIDKSDFITATERFSHQENFNFVSYETSGMDDASQIRALFNRYKPERIIIAGGDGTIKLAADALENEEVIFGILSAGSANGLATDLGLPKDLEESLAIAFKNNFISIDTILINGNKSLHLSDLGLNALLIKNYEHSAVRGKLGYAMQAINTLIEDDEPFHAVITVNGEQIECDARMIVIANSQKYGTGVVINPYGLMNDGLFELIILKNLDLLVLGKIITGNMPMDTDDVLIISTDKATIETNVPVNFQIDGEYCGSEMKLDIAVSSKKIKVAIP</sequence>
<dbReference type="EMBL" id="JACRUJ010000001">
    <property type="protein sequence ID" value="MBC5839930.1"/>
    <property type="molecule type" value="Genomic_DNA"/>
</dbReference>
<comment type="caution">
    <text evidence="2">The sequence shown here is derived from an EMBL/GenBank/DDBJ whole genome shotgun (WGS) entry which is preliminary data.</text>
</comment>
<dbReference type="InterPro" id="IPR001206">
    <property type="entry name" value="Diacylglycerol_kinase_cat_dom"/>
</dbReference>
<gene>
    <name evidence="2" type="ORF">H8R23_00790</name>
</gene>
<reference evidence="2 3" key="1">
    <citation type="submission" date="2020-08" db="EMBL/GenBank/DDBJ databases">
        <title>Description of novel Flavobacterium F-380 isolate.</title>
        <authorList>
            <person name="Saticioglu I.B."/>
            <person name="Duman M."/>
            <person name="Altun S."/>
        </authorList>
    </citation>
    <scope>NUCLEOTIDE SEQUENCE [LARGE SCALE GENOMIC DNA]</scope>
    <source>
        <strain evidence="2 3">F-380</strain>
    </source>
</reference>
<name>A0ABR7J2Y7_9FLAO</name>
<dbReference type="SUPFAM" id="SSF111331">
    <property type="entry name" value="NAD kinase/diacylglycerol kinase-like"/>
    <property type="match status" value="1"/>
</dbReference>
<dbReference type="InterPro" id="IPR045540">
    <property type="entry name" value="YegS/DAGK_C"/>
</dbReference>
<protein>
    <submittedName>
        <fullName evidence="2">Diacylglycerol kinase</fullName>
    </submittedName>
</protein>
<proteinExistence type="predicted"/>
<dbReference type="Pfam" id="PF19279">
    <property type="entry name" value="YegS_C"/>
    <property type="match status" value="1"/>
</dbReference>
<dbReference type="InterPro" id="IPR016064">
    <property type="entry name" value="NAD/diacylglycerol_kinase_sf"/>
</dbReference>
<dbReference type="RefSeq" id="WP_187008547.1">
    <property type="nucleotide sequence ID" value="NZ_JACRUI010000001.1"/>
</dbReference>
<keyword evidence="2" id="KW-0418">Kinase</keyword>
<evidence type="ECO:0000313" key="3">
    <source>
        <dbReference type="Proteomes" id="UP000629963"/>
    </source>
</evidence>
<keyword evidence="2" id="KW-0808">Transferase</keyword>
<evidence type="ECO:0000259" key="1">
    <source>
        <dbReference type="PROSITE" id="PS50146"/>
    </source>
</evidence>
<dbReference type="PANTHER" id="PTHR30492:SF0">
    <property type="entry name" value="METHYLGLYOXAL SYNTHASE"/>
    <property type="match status" value="1"/>
</dbReference>